<name>A0AAN6MAW0_9PEZI</name>
<evidence type="ECO:0000313" key="3">
    <source>
        <dbReference type="EMBL" id="KAK3896588.1"/>
    </source>
</evidence>
<gene>
    <name evidence="3" type="ORF">C8A05DRAFT_48417</name>
</gene>
<keyword evidence="1" id="KW-0175">Coiled coil</keyword>
<accession>A0AAN6MAW0</accession>
<keyword evidence="4" id="KW-1185">Reference proteome</keyword>
<proteinExistence type="predicted"/>
<dbReference type="EMBL" id="MU856517">
    <property type="protein sequence ID" value="KAK3896588.1"/>
    <property type="molecule type" value="Genomic_DNA"/>
</dbReference>
<evidence type="ECO:0000256" key="1">
    <source>
        <dbReference type="SAM" id="Coils"/>
    </source>
</evidence>
<organism evidence="3 4">
    <name type="scientific">Staphylotrichum tortipilum</name>
    <dbReference type="NCBI Taxonomy" id="2831512"/>
    <lineage>
        <taxon>Eukaryota</taxon>
        <taxon>Fungi</taxon>
        <taxon>Dikarya</taxon>
        <taxon>Ascomycota</taxon>
        <taxon>Pezizomycotina</taxon>
        <taxon>Sordariomycetes</taxon>
        <taxon>Sordariomycetidae</taxon>
        <taxon>Sordariales</taxon>
        <taxon>Chaetomiaceae</taxon>
        <taxon>Staphylotrichum</taxon>
    </lineage>
</organism>
<evidence type="ECO:0000256" key="2">
    <source>
        <dbReference type="SAM" id="MobiDB-lite"/>
    </source>
</evidence>
<reference evidence="3" key="1">
    <citation type="journal article" date="2023" name="Mol. Phylogenet. Evol.">
        <title>Genome-scale phylogeny and comparative genomics of the fungal order Sordariales.</title>
        <authorList>
            <person name="Hensen N."/>
            <person name="Bonometti L."/>
            <person name="Westerberg I."/>
            <person name="Brannstrom I.O."/>
            <person name="Guillou S."/>
            <person name="Cros-Aarteil S."/>
            <person name="Calhoun S."/>
            <person name="Haridas S."/>
            <person name="Kuo A."/>
            <person name="Mondo S."/>
            <person name="Pangilinan J."/>
            <person name="Riley R."/>
            <person name="LaButti K."/>
            <person name="Andreopoulos B."/>
            <person name="Lipzen A."/>
            <person name="Chen C."/>
            <person name="Yan M."/>
            <person name="Daum C."/>
            <person name="Ng V."/>
            <person name="Clum A."/>
            <person name="Steindorff A."/>
            <person name="Ohm R.A."/>
            <person name="Martin F."/>
            <person name="Silar P."/>
            <person name="Natvig D.O."/>
            <person name="Lalanne C."/>
            <person name="Gautier V."/>
            <person name="Ament-Velasquez S.L."/>
            <person name="Kruys A."/>
            <person name="Hutchinson M.I."/>
            <person name="Powell A.J."/>
            <person name="Barry K."/>
            <person name="Miller A.N."/>
            <person name="Grigoriev I.V."/>
            <person name="Debuchy R."/>
            <person name="Gladieux P."/>
            <person name="Hiltunen Thoren M."/>
            <person name="Johannesson H."/>
        </authorList>
    </citation>
    <scope>NUCLEOTIDE SEQUENCE</scope>
    <source>
        <strain evidence="3">CBS 103.79</strain>
    </source>
</reference>
<reference evidence="3" key="2">
    <citation type="submission" date="2023-05" db="EMBL/GenBank/DDBJ databases">
        <authorList>
            <consortium name="Lawrence Berkeley National Laboratory"/>
            <person name="Steindorff A."/>
            <person name="Hensen N."/>
            <person name="Bonometti L."/>
            <person name="Westerberg I."/>
            <person name="Brannstrom I.O."/>
            <person name="Guillou S."/>
            <person name="Cros-Aarteil S."/>
            <person name="Calhoun S."/>
            <person name="Haridas S."/>
            <person name="Kuo A."/>
            <person name="Mondo S."/>
            <person name="Pangilinan J."/>
            <person name="Riley R."/>
            <person name="Labutti K."/>
            <person name="Andreopoulos B."/>
            <person name="Lipzen A."/>
            <person name="Chen C."/>
            <person name="Yanf M."/>
            <person name="Daum C."/>
            <person name="Ng V."/>
            <person name="Clum A."/>
            <person name="Ohm R."/>
            <person name="Martin F."/>
            <person name="Silar P."/>
            <person name="Natvig D."/>
            <person name="Lalanne C."/>
            <person name="Gautier V."/>
            <person name="Ament-Velasquez S.L."/>
            <person name="Kruys A."/>
            <person name="Hutchinson M.I."/>
            <person name="Powell A.J."/>
            <person name="Barry K."/>
            <person name="Miller A.N."/>
            <person name="Grigoriev I.V."/>
            <person name="Debuchy R."/>
            <person name="Gladieux P."/>
            <person name="Thoren M.H."/>
            <person name="Johannesson H."/>
        </authorList>
    </citation>
    <scope>NUCLEOTIDE SEQUENCE</scope>
    <source>
        <strain evidence="3">CBS 103.79</strain>
    </source>
</reference>
<feature type="coiled-coil region" evidence="1">
    <location>
        <begin position="317"/>
        <end position="356"/>
    </location>
</feature>
<dbReference type="Proteomes" id="UP001303889">
    <property type="component" value="Unassembled WGS sequence"/>
</dbReference>
<protein>
    <submittedName>
        <fullName evidence="3">Uncharacterized protein</fullName>
    </submittedName>
</protein>
<dbReference type="AlphaFoldDB" id="A0AAN6MAW0"/>
<sequence length="397" mass="45109">MTPQNQLSVPALSAPAAPPGGEHRVEPTVRVFSAIEEIIECIVNTRQDLRAHDCDCAGESILSFHWQASEVDELSEQLDARLAEVDEPKIRRFEYDYESETVYLDIMGESTLHYQVQRRLRNYINSRIAQLLAMANDARIRDLLRSIEELGTADIKYESKIRKQPDASFGQAGTLPSLVCEVSKARQYIDSSDGKIQVALLIDIQYPGIKKAWVSLLAADDSSSSWVQHSDLFHDDDLDQQPAGQVALYLSDFVGLAPSMPAALCRPSTAEVAAGITTNPTIALTYERLGAIFRMARHLHSPTEFTMEAGDEEENPYEDAERRVAEAEQRVRQEEHIKAERRVAEAEHRVRQEERIEMERRMAEERTEMERRMNAEFERRIAAEIKRRVAEGRLKAE</sequence>
<evidence type="ECO:0000313" key="4">
    <source>
        <dbReference type="Proteomes" id="UP001303889"/>
    </source>
</evidence>
<comment type="caution">
    <text evidence="3">The sequence shown here is derived from an EMBL/GenBank/DDBJ whole genome shotgun (WGS) entry which is preliminary data.</text>
</comment>
<feature type="region of interest" description="Disordered" evidence="2">
    <location>
        <begin position="1"/>
        <end position="24"/>
    </location>
</feature>